<dbReference type="SMART" id="SM00129">
    <property type="entry name" value="KISc"/>
    <property type="match status" value="1"/>
</dbReference>
<feature type="domain" description="Kinesin motor" evidence="9">
    <location>
        <begin position="1"/>
        <end position="433"/>
    </location>
</feature>
<dbReference type="GO" id="GO:0005875">
    <property type="term" value="C:microtubule associated complex"/>
    <property type="evidence" value="ECO:0007669"/>
    <property type="project" value="TreeGrafter"/>
</dbReference>
<evidence type="ECO:0000256" key="8">
    <source>
        <dbReference type="SAM" id="MobiDB-lite"/>
    </source>
</evidence>
<comment type="caution">
    <text evidence="10">The sequence shown here is derived from an EMBL/GenBank/DDBJ whole genome shotgun (WGS) entry which is preliminary data.</text>
</comment>
<dbReference type="GO" id="GO:0008017">
    <property type="term" value="F:microtubule binding"/>
    <property type="evidence" value="ECO:0007669"/>
    <property type="project" value="InterPro"/>
</dbReference>
<organism evidence="10 11">
    <name type="scientific">Phytophthora lilii</name>
    <dbReference type="NCBI Taxonomy" id="2077276"/>
    <lineage>
        <taxon>Eukaryota</taxon>
        <taxon>Sar</taxon>
        <taxon>Stramenopiles</taxon>
        <taxon>Oomycota</taxon>
        <taxon>Peronosporomycetes</taxon>
        <taxon>Peronosporales</taxon>
        <taxon>Peronosporaceae</taxon>
        <taxon>Phytophthora</taxon>
    </lineage>
</organism>
<proteinExistence type="inferred from homology"/>
<dbReference type="GO" id="GO:0005737">
    <property type="term" value="C:cytoplasm"/>
    <property type="evidence" value="ECO:0007669"/>
    <property type="project" value="UniProtKB-SubCell"/>
</dbReference>
<keyword evidence="11" id="KW-1185">Reference proteome</keyword>
<feature type="coiled-coil region" evidence="7">
    <location>
        <begin position="659"/>
        <end position="725"/>
    </location>
</feature>
<dbReference type="GO" id="GO:0007018">
    <property type="term" value="P:microtubule-based movement"/>
    <property type="evidence" value="ECO:0007669"/>
    <property type="project" value="InterPro"/>
</dbReference>
<dbReference type="InterPro" id="IPR019821">
    <property type="entry name" value="Kinesin_motor_CS"/>
</dbReference>
<dbReference type="GO" id="GO:0051231">
    <property type="term" value="P:spindle elongation"/>
    <property type="evidence" value="ECO:0007669"/>
    <property type="project" value="TreeGrafter"/>
</dbReference>
<feature type="binding site" evidence="6">
    <location>
        <begin position="114"/>
        <end position="121"/>
    </location>
    <ligand>
        <name>ATP</name>
        <dbReference type="ChEBI" id="CHEBI:30616"/>
    </ligand>
</feature>
<dbReference type="EMBL" id="BSXW01000665">
    <property type="protein sequence ID" value="GMF27546.1"/>
    <property type="molecule type" value="Genomic_DNA"/>
</dbReference>
<dbReference type="Gene3D" id="1.20.58.1520">
    <property type="match status" value="1"/>
</dbReference>
<dbReference type="Gene3D" id="3.40.850.10">
    <property type="entry name" value="Kinesin motor domain"/>
    <property type="match status" value="1"/>
</dbReference>
<dbReference type="SUPFAM" id="SSF52540">
    <property type="entry name" value="P-loop containing nucleoside triphosphate hydrolases"/>
    <property type="match status" value="1"/>
</dbReference>
<name>A0A9W6U8V1_9STRA</name>
<comment type="similarity">
    <text evidence="6">Belongs to the TRAFAC class myosin-kinesin ATPase superfamily. Kinesin family.</text>
</comment>
<dbReference type="InterPro" id="IPR027417">
    <property type="entry name" value="P-loop_NTPase"/>
</dbReference>
<evidence type="ECO:0000256" key="2">
    <source>
        <dbReference type="ARBA" id="ARBA00022490"/>
    </source>
</evidence>
<comment type="subcellular location">
    <subcellularLocation>
        <location evidence="1">Cytoplasm</location>
    </subcellularLocation>
</comment>
<dbReference type="PROSITE" id="PS00411">
    <property type="entry name" value="KINESIN_MOTOR_1"/>
    <property type="match status" value="1"/>
</dbReference>
<evidence type="ECO:0000256" key="7">
    <source>
        <dbReference type="SAM" id="Coils"/>
    </source>
</evidence>
<keyword evidence="2" id="KW-0963">Cytoplasm</keyword>
<dbReference type="PROSITE" id="PS50067">
    <property type="entry name" value="KINESIN_MOTOR_2"/>
    <property type="match status" value="1"/>
</dbReference>
<dbReference type="InterPro" id="IPR001752">
    <property type="entry name" value="Kinesin_motor_dom"/>
</dbReference>
<sequence>MKNLTTGLSSLVSEAGSVTHNSGDSSPLYFAGGLTRTATRTRAAKGGKDRRLGLLAGLLVADTFRSSMMKRNRRLSCYLSFARTTKQTELYDEALHPWMASFLQGFNVTVIAYGQTGSGKTYTMGNSMPSTSVMANSLFARSPSTDDSSDEEAADTLDSDEGLIPRFLHHLFTKLNENGSDYQLSVSFLEIYGEEIHDLLESPEAQRSNRCSEPLQLRENKKNGVWVQGLTEVRVSNRQEAMEQMRKGSLQRITASTQMNERSSRSHAVYTVKIVQRVSEQDPKKNVPVPNNQEISHVRRRDKIAFESSNNEGVGSEASEPDTVIVAKLTFVDLAGSERLKKTQAEGERMKEGIQINVGLFALGNVINALGDEKRRAATHAHVPYRSSKLTRLLQDALGGNSRTLFIACVSPADINANETLNTLQYANRAKNIQNKAVKNVDSRTAELVNLKAFNQLLCHELVKALVTGLGSGDPVGVDKLTEACMTNPKVLGYLSRIEQLAVSAGVESSSDERVFEIRRLLDGLSAYLNELVPDRGYRRAASQASLKEDETKSIDANDEFMDLISDSGSSIVLMEEQKPEMDEVFVTPYPLGKLCRTLEVMNLAFELQELHQVEKRQWESSKAKIINLENRIHRYELLRNGMSDTIKRMQTWLSSQTLNVESEKKRSMERNVEQAVEKLELMDIDVEEMQRQKAAMDQNLEMEIERCQNEWKKKHEQIEKLREAPEDATTNALNVLTRRTEIKVRFDGYDLDSILSYLKDEEREMATFIDEDDGAISFMSPLFTKEELSSAQSREILSMIQDQLRIAFDKEALEASMNKELRKRAQLFRSITSGLLACQSGDMSEKQFMEKNEQNLRDCEDAISQIRDAMRSKRGQRASIAGILDSITSLDAAKDVIRRLIVEIYSYWRIYMVFDEEENMRQQKEAEETLNQRLAVIKAEMDKKTEELEAKYEKDVQCAFEMVTNFNDVINSGEQSQTQEVSVAAETGGKIAALEERERALEAQLADRDEELARMRSELERSQASAKKIWQELGLNEKDQAIKFQDINALLVKKCSEELESLEAAREKLQGRIDDAYRAVRKLESILHVNDRVSIETLGPIAGTTLLEQEAYLLALQKRLSKDLLHRINSCARTVEGIQELAIGLRIRSISDFHHVAHNEVGSIDEVLARLLAADLSIWKHYQHNPESASALEQLCGTFDETTSTSISNYAMQQNDLLLSVLLKEKTRRITELEESLEAIRIVARTAQLSHEDIESVVHAICTVKDVERDEEDRVDIHEELSAWILQTGGQLDVSKRGLDLLSKVRRGFEEVYAGRSNALEFLHRTLEEGAMLSQDQAAGDPSEGDGYQRFPFSLPQVQLNLEGNMCFVDTLAAGKKMLTGLSEPVNTSLRSLFYSMNDEFAAFGIDTEDQRISFFLGCMDEGHEARRAIIEKYAVLPSNSSDVLNDQETETLEKFLNCNDSFLSKLDPAFEEFRWVYSMSFGELQLQRLRNAIADMGEVISTVKSAQNRLRSLQKIMKIFNKINEFKTKIAEFEESASQKDRLFGNSLRLLEEERFRKMAAKHYPNLLASLRKEVTRWLENEDGEYDLGILGEDLKNLLLDMMNTDTGLMHLDLGTVRRPTKPSLTPNSSSSNLQATASSSGQRASTPARTRTQSLNARAHSART</sequence>
<evidence type="ECO:0000259" key="9">
    <source>
        <dbReference type="PROSITE" id="PS50067"/>
    </source>
</evidence>
<keyword evidence="4 6" id="KW-0067">ATP-binding</keyword>
<feature type="compositionally biased region" description="Low complexity" evidence="8">
    <location>
        <begin position="1624"/>
        <end position="1643"/>
    </location>
</feature>
<evidence type="ECO:0000313" key="10">
    <source>
        <dbReference type="EMBL" id="GMF27546.1"/>
    </source>
</evidence>
<evidence type="ECO:0000256" key="6">
    <source>
        <dbReference type="PROSITE-ProRule" id="PRU00283"/>
    </source>
</evidence>
<feature type="coiled-coil region" evidence="7">
    <location>
        <begin position="1053"/>
        <end position="1087"/>
    </location>
</feature>
<dbReference type="InterPro" id="IPR036961">
    <property type="entry name" value="Kinesin_motor_dom_sf"/>
</dbReference>
<gene>
    <name evidence="10" type="ORF">Plil01_001152700</name>
</gene>
<dbReference type="PANTHER" id="PTHR47969:SF15">
    <property type="entry name" value="CHROMOSOME-ASSOCIATED KINESIN KIF4A-RELATED"/>
    <property type="match status" value="1"/>
</dbReference>
<feature type="region of interest" description="Disordered" evidence="8">
    <location>
        <begin position="1620"/>
        <end position="1667"/>
    </location>
</feature>
<evidence type="ECO:0000256" key="3">
    <source>
        <dbReference type="ARBA" id="ARBA00022741"/>
    </source>
</evidence>
<dbReference type="PRINTS" id="PR00380">
    <property type="entry name" value="KINESINHEAVY"/>
</dbReference>
<feature type="coiled-coil region" evidence="7">
    <location>
        <begin position="921"/>
        <end position="955"/>
    </location>
</feature>
<evidence type="ECO:0000256" key="1">
    <source>
        <dbReference type="ARBA" id="ARBA00004496"/>
    </source>
</evidence>
<dbReference type="Proteomes" id="UP001165083">
    <property type="component" value="Unassembled WGS sequence"/>
</dbReference>
<dbReference type="GO" id="GO:0007052">
    <property type="term" value="P:mitotic spindle organization"/>
    <property type="evidence" value="ECO:0007669"/>
    <property type="project" value="TreeGrafter"/>
</dbReference>
<protein>
    <submittedName>
        <fullName evidence="10">Unnamed protein product</fullName>
    </submittedName>
</protein>
<dbReference type="Pfam" id="PF00225">
    <property type="entry name" value="Kinesin"/>
    <property type="match status" value="1"/>
</dbReference>
<dbReference type="PANTHER" id="PTHR47969">
    <property type="entry name" value="CHROMOSOME-ASSOCIATED KINESIN KIF4A-RELATED"/>
    <property type="match status" value="1"/>
</dbReference>
<keyword evidence="6" id="KW-0505">Motor protein</keyword>
<dbReference type="GO" id="GO:0003777">
    <property type="term" value="F:microtubule motor activity"/>
    <property type="evidence" value="ECO:0007669"/>
    <property type="project" value="InterPro"/>
</dbReference>
<dbReference type="GO" id="GO:0005524">
    <property type="term" value="F:ATP binding"/>
    <property type="evidence" value="ECO:0007669"/>
    <property type="project" value="UniProtKB-UniRule"/>
</dbReference>
<feature type="coiled-coil region" evidence="7">
    <location>
        <begin position="985"/>
        <end position="1026"/>
    </location>
</feature>
<evidence type="ECO:0000256" key="4">
    <source>
        <dbReference type="ARBA" id="ARBA00022840"/>
    </source>
</evidence>
<dbReference type="InterPro" id="IPR027640">
    <property type="entry name" value="Kinesin-like_fam"/>
</dbReference>
<keyword evidence="5 7" id="KW-0175">Coiled coil</keyword>
<accession>A0A9W6U8V1</accession>
<evidence type="ECO:0000313" key="11">
    <source>
        <dbReference type="Proteomes" id="UP001165083"/>
    </source>
</evidence>
<evidence type="ECO:0000256" key="5">
    <source>
        <dbReference type="ARBA" id="ARBA00023054"/>
    </source>
</evidence>
<keyword evidence="3 6" id="KW-0547">Nucleotide-binding</keyword>
<dbReference type="OrthoDB" id="3176171at2759"/>
<feature type="compositionally biased region" description="Polar residues" evidence="8">
    <location>
        <begin position="1644"/>
        <end position="1659"/>
    </location>
</feature>
<reference evidence="10" key="1">
    <citation type="submission" date="2023-04" db="EMBL/GenBank/DDBJ databases">
        <title>Phytophthora lilii NBRC 32176.</title>
        <authorList>
            <person name="Ichikawa N."/>
            <person name="Sato H."/>
            <person name="Tonouchi N."/>
        </authorList>
    </citation>
    <scope>NUCLEOTIDE SEQUENCE</scope>
    <source>
        <strain evidence="10">NBRC 32176</strain>
    </source>
</reference>